<feature type="active site" description="Proton acceptor" evidence="4">
    <location>
        <position position="369"/>
    </location>
</feature>
<dbReference type="GO" id="GO:0003985">
    <property type="term" value="F:acetyl-CoA C-acetyltransferase activity"/>
    <property type="evidence" value="ECO:0007669"/>
    <property type="project" value="UniProtKB-EC"/>
</dbReference>
<dbReference type="Pfam" id="PF00108">
    <property type="entry name" value="Thiolase_N"/>
    <property type="match status" value="1"/>
</dbReference>
<name>A0A5S4FVU9_9ACTN</name>
<accession>A0A5S4FVU9</accession>
<feature type="domain" description="Thiolase N-terminal" evidence="6">
    <location>
        <begin position="5"/>
        <end position="251"/>
    </location>
</feature>
<comment type="caution">
    <text evidence="8">The sequence shown here is derived from an EMBL/GenBank/DDBJ whole genome shotgun (WGS) entry which is preliminary data.</text>
</comment>
<evidence type="ECO:0000256" key="2">
    <source>
        <dbReference type="ARBA" id="ARBA00022679"/>
    </source>
</evidence>
<gene>
    <name evidence="8" type="ORF">ETD86_28305</name>
</gene>
<evidence type="ECO:0000313" key="8">
    <source>
        <dbReference type="EMBL" id="TMR14863.1"/>
    </source>
</evidence>
<dbReference type="EC" id="2.3.1.9" evidence="8"/>
<organism evidence="8 9">
    <name type="scientific">Nonomuraea turkmeniaca</name>
    <dbReference type="NCBI Taxonomy" id="103838"/>
    <lineage>
        <taxon>Bacteria</taxon>
        <taxon>Bacillati</taxon>
        <taxon>Actinomycetota</taxon>
        <taxon>Actinomycetes</taxon>
        <taxon>Streptosporangiales</taxon>
        <taxon>Streptosporangiaceae</taxon>
        <taxon>Nonomuraea</taxon>
    </lineage>
</organism>
<evidence type="ECO:0000256" key="4">
    <source>
        <dbReference type="PIRSR" id="PIRSR000429-1"/>
    </source>
</evidence>
<comment type="similarity">
    <text evidence="1 5">Belongs to the thiolase-like superfamily. Thiolase family.</text>
</comment>
<dbReference type="NCBIfam" id="TIGR01930">
    <property type="entry name" value="AcCoA-C-Actrans"/>
    <property type="match status" value="1"/>
</dbReference>
<feature type="domain" description="Thiolase C-terminal" evidence="7">
    <location>
        <begin position="261"/>
        <end position="382"/>
    </location>
</feature>
<proteinExistence type="inferred from homology"/>
<dbReference type="Proteomes" id="UP000309128">
    <property type="component" value="Unassembled WGS sequence"/>
</dbReference>
<sequence length="387" mass="40409">MSEAYIVGAVRTPVGRRNGGLARIHPADLGAHVLRELMDGSGADPSAVEDVIFGCVDTIGPQAGDVARTCWLAAGLPEEVPGVTVDRQCGSSQQALHFAAQAVLSGTSDLVVAGGVQNMSMIPISSAMLAGRALGHESPFAGSKGWVARYGTQEVSQFTGAERIAAEWDIPREEMERYAYESHRRALHAIDAGYFRRETVPCEGVAADEGPRRDTTLDRMAALKPLVEGGRLTAALASQISDGAAALLIASPRAVREHGLTPRARVHHLSARGADPITMLTAPIPATVHALGMTGMAIDDFDAIEINEAFASVVLAWLKETGADPARVNPNGGAIALGHPLGATGAVLAVKLLHELERTGGRYGLQTMCEGGGQANVTVIERLGASP</sequence>
<dbReference type="AlphaFoldDB" id="A0A5S4FVU9"/>
<evidence type="ECO:0000259" key="7">
    <source>
        <dbReference type="Pfam" id="PF02803"/>
    </source>
</evidence>
<dbReference type="OrthoDB" id="3761315at2"/>
<keyword evidence="2 5" id="KW-0808">Transferase</keyword>
<dbReference type="Pfam" id="PF02803">
    <property type="entry name" value="Thiolase_C"/>
    <property type="match status" value="1"/>
</dbReference>
<reference evidence="8 9" key="1">
    <citation type="submission" date="2019-05" db="EMBL/GenBank/DDBJ databases">
        <title>Draft genome sequence of Nonomuraea turkmeniaca DSM 43926.</title>
        <authorList>
            <person name="Saricaoglu S."/>
            <person name="Isik K."/>
        </authorList>
    </citation>
    <scope>NUCLEOTIDE SEQUENCE [LARGE SCALE GENOMIC DNA]</scope>
    <source>
        <strain evidence="8 9">DSM 43926</strain>
    </source>
</reference>
<dbReference type="InterPro" id="IPR016039">
    <property type="entry name" value="Thiolase-like"/>
</dbReference>
<dbReference type="Gene3D" id="3.40.47.10">
    <property type="match status" value="2"/>
</dbReference>
<keyword evidence="9" id="KW-1185">Reference proteome</keyword>
<keyword evidence="3 5" id="KW-0012">Acyltransferase</keyword>
<evidence type="ECO:0000313" key="9">
    <source>
        <dbReference type="Proteomes" id="UP000309128"/>
    </source>
</evidence>
<dbReference type="InterPro" id="IPR020616">
    <property type="entry name" value="Thiolase_N"/>
</dbReference>
<dbReference type="InterPro" id="IPR020613">
    <property type="entry name" value="Thiolase_CS"/>
</dbReference>
<evidence type="ECO:0000256" key="5">
    <source>
        <dbReference type="RuleBase" id="RU003557"/>
    </source>
</evidence>
<dbReference type="SUPFAM" id="SSF53901">
    <property type="entry name" value="Thiolase-like"/>
    <property type="match status" value="2"/>
</dbReference>
<dbReference type="PROSITE" id="PS00737">
    <property type="entry name" value="THIOLASE_2"/>
    <property type="match status" value="1"/>
</dbReference>
<dbReference type="InterPro" id="IPR002155">
    <property type="entry name" value="Thiolase"/>
</dbReference>
<evidence type="ECO:0000256" key="1">
    <source>
        <dbReference type="ARBA" id="ARBA00010982"/>
    </source>
</evidence>
<feature type="active site" description="Proton acceptor" evidence="4">
    <location>
        <position position="339"/>
    </location>
</feature>
<dbReference type="NCBIfam" id="NF005865">
    <property type="entry name" value="PRK07801.1"/>
    <property type="match status" value="1"/>
</dbReference>
<dbReference type="CDD" id="cd00751">
    <property type="entry name" value="thiolase"/>
    <property type="match status" value="1"/>
</dbReference>
<dbReference type="PANTHER" id="PTHR43365:SF1">
    <property type="entry name" value="ACETYL-COA C-ACYLTRANSFERASE"/>
    <property type="match status" value="1"/>
</dbReference>
<dbReference type="InterPro" id="IPR020617">
    <property type="entry name" value="Thiolase_C"/>
</dbReference>
<protein>
    <submittedName>
        <fullName evidence="8">Acetyl-CoA C-acetyltransferase</fullName>
        <ecNumber evidence="8">2.3.1.9</ecNumber>
    </submittedName>
</protein>
<dbReference type="PIRSF" id="PIRSF000429">
    <property type="entry name" value="Ac-CoA_Ac_transf"/>
    <property type="match status" value="1"/>
</dbReference>
<feature type="active site" description="Acyl-thioester intermediate" evidence="4">
    <location>
        <position position="89"/>
    </location>
</feature>
<dbReference type="PANTHER" id="PTHR43365">
    <property type="entry name" value="BLR7806 PROTEIN"/>
    <property type="match status" value="1"/>
</dbReference>
<evidence type="ECO:0000256" key="3">
    <source>
        <dbReference type="ARBA" id="ARBA00023315"/>
    </source>
</evidence>
<dbReference type="RefSeq" id="WP_138669201.1">
    <property type="nucleotide sequence ID" value="NZ_VCKY01000106.1"/>
</dbReference>
<dbReference type="EMBL" id="VCKY01000106">
    <property type="protein sequence ID" value="TMR14863.1"/>
    <property type="molecule type" value="Genomic_DNA"/>
</dbReference>
<evidence type="ECO:0000259" key="6">
    <source>
        <dbReference type="Pfam" id="PF00108"/>
    </source>
</evidence>